<protein>
    <recommendedName>
        <fullName evidence="2">LTD domain-containing protein</fullName>
    </recommendedName>
</protein>
<dbReference type="EMBL" id="CP042467">
    <property type="protein sequence ID" value="QED27321.1"/>
    <property type="molecule type" value="Genomic_DNA"/>
</dbReference>
<dbReference type="SUPFAM" id="SSF74853">
    <property type="entry name" value="Lamin A/C globular tail domain"/>
    <property type="match status" value="1"/>
</dbReference>
<keyword evidence="1" id="KW-0732">Signal</keyword>
<name>A0A5B8XPW8_9DELT</name>
<dbReference type="PROSITE" id="PS51841">
    <property type="entry name" value="LTD"/>
    <property type="match status" value="1"/>
</dbReference>
<reference evidence="3 4" key="1">
    <citation type="submission" date="2019-08" db="EMBL/GenBank/DDBJ databases">
        <authorList>
            <person name="Liang Q."/>
        </authorList>
    </citation>
    <scope>NUCLEOTIDE SEQUENCE [LARGE SCALE GENOMIC DNA]</scope>
    <source>
        <strain evidence="3 4">V1718</strain>
    </source>
</reference>
<evidence type="ECO:0000256" key="1">
    <source>
        <dbReference type="SAM" id="SignalP"/>
    </source>
</evidence>
<feature type="domain" description="LTD" evidence="2">
    <location>
        <begin position="540"/>
        <end position="672"/>
    </location>
</feature>
<evidence type="ECO:0000259" key="2">
    <source>
        <dbReference type="PROSITE" id="PS51841"/>
    </source>
</evidence>
<dbReference type="AlphaFoldDB" id="A0A5B8XPW8"/>
<proteinExistence type="predicted"/>
<keyword evidence="4" id="KW-1185">Reference proteome</keyword>
<accession>A0A5B8XPW8</accession>
<dbReference type="Proteomes" id="UP000321595">
    <property type="component" value="Chromosome"/>
</dbReference>
<sequence length="697" mass="77113">MKNKWYALALGMGLALTAACGSDSSEPAEETPVFLGPNEKADNFYSESAQEYFVRGKAELKLEPEYATATEEERLQRIAELIPYKQVQIGFFLNTYLIDKSGDSENADYGGMKALTKNGSYEDMDIVKVDDLTYTFNFVQEIGGQFDLLRELSRAANAQEMEDGSYRFSLAVGVLTNDQMTQLDHEQEWYRRAPWSSFSPTSVDASQIYYQDIELVPQERSRDAWMDYERLFEDGKLEIGAFFGWDYHGEYHRVHAESTYNWLVRRGFQSPVSSWAEYATNRGPLTYTLDANGQEVEVAITLWWGEPGTETDPDTDAGGRRLENEMRSSFAEHDVIMFSGHSGPWYGFALANWKKTLEGDLDDSEVPGLDMPADRYQVVLAEGCDTYALGQAFWANPNKSDRQNLDIVTTTSFSNAATSKVVTDFLDALVGTSSGNRHEPTRYGKMLKSMDSASYWFKTMYGVHGIDDNPNGHPYGNKDALCGECRSDADCGGAGNKCVTLEGSNVCTFECTSDAGCPDGYTCRETSTSGWLSDNYCMPTSFSCDDIPVAEEPGLIITEVLADPADDSAGDANRDGVRHFSEDEFIEIHNPGTKAVELAGYTIEDNVMVRFTFPLGARIEPGQKVVVFGGGEPQGFDVPTFKSEGLYLNNGGDAVTLSDRDGRMVDYVSFGREGGRDQTLVREGEALVLGGLPTPGE</sequence>
<dbReference type="OrthoDB" id="5500612at2"/>
<dbReference type="InterPro" id="IPR036415">
    <property type="entry name" value="Lamin_tail_dom_sf"/>
</dbReference>
<dbReference type="InterPro" id="IPR001322">
    <property type="entry name" value="Lamin_tail_dom"/>
</dbReference>
<dbReference type="KEGG" id="bbae:FRD01_08725"/>
<feature type="signal peptide" evidence="1">
    <location>
        <begin position="1"/>
        <end position="21"/>
    </location>
</feature>
<evidence type="ECO:0000313" key="3">
    <source>
        <dbReference type="EMBL" id="QED27321.1"/>
    </source>
</evidence>
<gene>
    <name evidence="3" type="ORF">FRD01_08725</name>
</gene>
<evidence type="ECO:0000313" key="4">
    <source>
        <dbReference type="Proteomes" id="UP000321595"/>
    </source>
</evidence>
<organism evidence="3 4">
    <name type="scientific">Microvenator marinus</name>
    <dbReference type="NCBI Taxonomy" id="2600177"/>
    <lineage>
        <taxon>Bacteria</taxon>
        <taxon>Deltaproteobacteria</taxon>
        <taxon>Bradymonadales</taxon>
        <taxon>Microvenatoraceae</taxon>
        <taxon>Microvenator</taxon>
    </lineage>
</organism>
<dbReference type="PROSITE" id="PS51257">
    <property type="entry name" value="PROKAR_LIPOPROTEIN"/>
    <property type="match status" value="1"/>
</dbReference>
<feature type="chain" id="PRO_5023039313" description="LTD domain-containing protein" evidence="1">
    <location>
        <begin position="22"/>
        <end position="697"/>
    </location>
</feature>
<dbReference type="Gene3D" id="2.60.40.1260">
    <property type="entry name" value="Lamin Tail domain"/>
    <property type="match status" value="1"/>
</dbReference>
<dbReference type="Pfam" id="PF00932">
    <property type="entry name" value="LTD"/>
    <property type="match status" value="1"/>
</dbReference>
<dbReference type="RefSeq" id="WP_146959006.1">
    <property type="nucleotide sequence ID" value="NZ_CP042467.1"/>
</dbReference>